<dbReference type="Proteomes" id="UP000191931">
    <property type="component" value="Unassembled WGS sequence"/>
</dbReference>
<dbReference type="AlphaFoldDB" id="A0A1W1HFM7"/>
<accession>A0A1W1HFM7</accession>
<name>A0A1W1HFM7_9BACT</name>
<dbReference type="STRING" id="1246637.MTBBW1_2860002"/>
<evidence type="ECO:0000313" key="2">
    <source>
        <dbReference type="Proteomes" id="UP000191931"/>
    </source>
</evidence>
<organism evidence="1 2">
    <name type="scientific">Desulfamplus magnetovallimortis</name>
    <dbReference type="NCBI Taxonomy" id="1246637"/>
    <lineage>
        <taxon>Bacteria</taxon>
        <taxon>Pseudomonadati</taxon>
        <taxon>Thermodesulfobacteriota</taxon>
        <taxon>Desulfobacteria</taxon>
        <taxon>Desulfobacterales</taxon>
        <taxon>Desulfobacteraceae</taxon>
        <taxon>Desulfamplus</taxon>
    </lineage>
</organism>
<gene>
    <name evidence="1" type="ORF">MTBBW1_2860002</name>
</gene>
<keyword evidence="2" id="KW-1185">Reference proteome</keyword>
<evidence type="ECO:0000313" key="1">
    <source>
        <dbReference type="EMBL" id="SLM31208.1"/>
    </source>
</evidence>
<proteinExistence type="predicted"/>
<protein>
    <submittedName>
        <fullName evidence="1">Uncharacterized protein</fullName>
    </submittedName>
</protein>
<reference evidence="1 2" key="1">
    <citation type="submission" date="2017-03" db="EMBL/GenBank/DDBJ databases">
        <authorList>
            <person name="Afonso C.L."/>
            <person name="Miller P.J."/>
            <person name="Scott M.A."/>
            <person name="Spackman E."/>
            <person name="Goraichik I."/>
            <person name="Dimitrov K.M."/>
            <person name="Suarez D.L."/>
            <person name="Swayne D.E."/>
        </authorList>
    </citation>
    <scope>NUCLEOTIDE SEQUENCE [LARGE SCALE GENOMIC DNA]</scope>
    <source>
        <strain evidence="1">PRJEB14757</strain>
    </source>
</reference>
<dbReference type="RefSeq" id="WP_222424200.1">
    <property type="nucleotide sequence ID" value="NZ_LT828587.1"/>
</dbReference>
<sequence length="44" mass="4991">MNNKIEFEESSGNVFADLGLENAEELQTRGLVGFHVVELLKKKR</sequence>
<dbReference type="EMBL" id="FWEV01000208">
    <property type="protein sequence ID" value="SLM31208.1"/>
    <property type="molecule type" value="Genomic_DNA"/>
</dbReference>